<evidence type="ECO:0000313" key="2">
    <source>
        <dbReference type="Proteomes" id="UP000823935"/>
    </source>
</evidence>
<dbReference type="EMBL" id="DVIQ01000030">
    <property type="protein sequence ID" value="HIS31154.1"/>
    <property type="molecule type" value="Genomic_DNA"/>
</dbReference>
<gene>
    <name evidence="1" type="ORF">IAB44_06365</name>
</gene>
<accession>A0A9D1ESN7</accession>
<name>A0A9D1ESN7_9FIRM</name>
<organism evidence="1 2">
    <name type="scientific">Candidatus Limivivens intestinipullorum</name>
    <dbReference type="NCBI Taxonomy" id="2840858"/>
    <lineage>
        <taxon>Bacteria</taxon>
        <taxon>Bacillati</taxon>
        <taxon>Bacillota</taxon>
        <taxon>Clostridia</taxon>
        <taxon>Lachnospirales</taxon>
        <taxon>Lachnospiraceae</taxon>
        <taxon>Lachnospiraceae incertae sedis</taxon>
        <taxon>Candidatus Limivivens</taxon>
    </lineage>
</organism>
<evidence type="ECO:0000313" key="1">
    <source>
        <dbReference type="EMBL" id="HIS31154.1"/>
    </source>
</evidence>
<protein>
    <submittedName>
        <fullName evidence="1">Uncharacterized protein</fullName>
    </submittedName>
</protein>
<reference evidence="1" key="2">
    <citation type="journal article" date="2021" name="PeerJ">
        <title>Extensive microbial diversity within the chicken gut microbiome revealed by metagenomics and culture.</title>
        <authorList>
            <person name="Gilroy R."/>
            <person name="Ravi A."/>
            <person name="Getino M."/>
            <person name="Pursley I."/>
            <person name="Horton D.L."/>
            <person name="Alikhan N.F."/>
            <person name="Baker D."/>
            <person name="Gharbi K."/>
            <person name="Hall N."/>
            <person name="Watson M."/>
            <person name="Adriaenssens E.M."/>
            <person name="Foster-Nyarko E."/>
            <person name="Jarju S."/>
            <person name="Secka A."/>
            <person name="Antonio M."/>
            <person name="Oren A."/>
            <person name="Chaudhuri R.R."/>
            <person name="La Ragione R."/>
            <person name="Hildebrand F."/>
            <person name="Pallen M.J."/>
        </authorList>
    </citation>
    <scope>NUCLEOTIDE SEQUENCE</scope>
    <source>
        <strain evidence="1">CHK190-19873</strain>
    </source>
</reference>
<sequence>MNEIKEFMRSHLTARIKKFYRSAGGRSTVGYLKGIMGIGEEETLAGTVIWGTRGIHIRKWYTWQEADLAVREIMAEADQQMDEMAGMKYEQLSLFGGLRMVCGGERK</sequence>
<proteinExistence type="predicted"/>
<comment type="caution">
    <text evidence="1">The sequence shown here is derived from an EMBL/GenBank/DDBJ whole genome shotgun (WGS) entry which is preliminary data.</text>
</comment>
<dbReference type="AlphaFoldDB" id="A0A9D1ESN7"/>
<reference evidence="1" key="1">
    <citation type="submission" date="2020-10" db="EMBL/GenBank/DDBJ databases">
        <authorList>
            <person name="Gilroy R."/>
        </authorList>
    </citation>
    <scope>NUCLEOTIDE SEQUENCE</scope>
    <source>
        <strain evidence="1">CHK190-19873</strain>
    </source>
</reference>
<dbReference type="Proteomes" id="UP000823935">
    <property type="component" value="Unassembled WGS sequence"/>
</dbReference>